<evidence type="ECO:0000313" key="11">
    <source>
        <dbReference type="Proteomes" id="UP000198802"/>
    </source>
</evidence>
<evidence type="ECO:0000256" key="7">
    <source>
        <dbReference type="RuleBase" id="RU363032"/>
    </source>
</evidence>
<evidence type="ECO:0000256" key="6">
    <source>
        <dbReference type="ARBA" id="ARBA00023136"/>
    </source>
</evidence>
<feature type="region of interest" description="Disordered" evidence="8">
    <location>
        <begin position="1"/>
        <end position="34"/>
    </location>
</feature>
<name>A0A0S4QKH5_9ACTN</name>
<dbReference type="SUPFAM" id="SSF161098">
    <property type="entry name" value="MetI-like"/>
    <property type="match status" value="1"/>
</dbReference>
<keyword evidence="6 7" id="KW-0472">Membrane</keyword>
<dbReference type="PANTHER" id="PTHR30151">
    <property type="entry name" value="ALKANE SULFONATE ABC TRANSPORTER-RELATED, MEMBRANE SUBUNIT"/>
    <property type="match status" value="1"/>
</dbReference>
<feature type="transmembrane region" description="Helical" evidence="7">
    <location>
        <begin position="276"/>
        <end position="300"/>
    </location>
</feature>
<evidence type="ECO:0000256" key="1">
    <source>
        <dbReference type="ARBA" id="ARBA00004651"/>
    </source>
</evidence>
<keyword evidence="2 7" id="KW-0813">Transport</keyword>
<evidence type="ECO:0000259" key="9">
    <source>
        <dbReference type="PROSITE" id="PS50928"/>
    </source>
</evidence>
<feature type="transmembrane region" description="Helical" evidence="7">
    <location>
        <begin position="226"/>
        <end position="256"/>
    </location>
</feature>
<evidence type="ECO:0000313" key="10">
    <source>
        <dbReference type="EMBL" id="CUU56107.1"/>
    </source>
</evidence>
<dbReference type="EMBL" id="FAOZ01000006">
    <property type="protein sequence ID" value="CUU56107.1"/>
    <property type="molecule type" value="Genomic_DNA"/>
</dbReference>
<feature type="transmembrane region" description="Helical" evidence="7">
    <location>
        <begin position="162"/>
        <end position="180"/>
    </location>
</feature>
<feature type="transmembrane region" description="Helical" evidence="7">
    <location>
        <begin position="186"/>
        <end position="205"/>
    </location>
</feature>
<evidence type="ECO:0000256" key="3">
    <source>
        <dbReference type="ARBA" id="ARBA00022475"/>
    </source>
</evidence>
<comment type="similarity">
    <text evidence="7">Belongs to the binding-protein-dependent transport system permease family.</text>
</comment>
<evidence type="ECO:0000256" key="2">
    <source>
        <dbReference type="ARBA" id="ARBA00022448"/>
    </source>
</evidence>
<dbReference type="GO" id="GO:0042918">
    <property type="term" value="P:alkanesulfonate transmembrane transport"/>
    <property type="evidence" value="ECO:0007669"/>
    <property type="project" value="UniProtKB-ARBA"/>
</dbReference>
<dbReference type="Pfam" id="PF00528">
    <property type="entry name" value="BPD_transp_1"/>
    <property type="match status" value="1"/>
</dbReference>
<feature type="transmembrane region" description="Helical" evidence="7">
    <location>
        <begin position="66"/>
        <end position="85"/>
    </location>
</feature>
<evidence type="ECO:0000256" key="8">
    <source>
        <dbReference type="SAM" id="MobiDB-lite"/>
    </source>
</evidence>
<keyword evidence="4 7" id="KW-0812">Transmembrane</keyword>
<feature type="compositionally biased region" description="Low complexity" evidence="8">
    <location>
        <begin position="1"/>
        <end position="26"/>
    </location>
</feature>
<dbReference type="Proteomes" id="UP000198802">
    <property type="component" value="Unassembled WGS sequence"/>
</dbReference>
<dbReference type="InterPro" id="IPR035906">
    <property type="entry name" value="MetI-like_sf"/>
</dbReference>
<keyword evidence="11" id="KW-1185">Reference proteome</keyword>
<dbReference type="GO" id="GO:0005886">
    <property type="term" value="C:plasma membrane"/>
    <property type="evidence" value="ECO:0007669"/>
    <property type="project" value="UniProtKB-SubCell"/>
</dbReference>
<evidence type="ECO:0000256" key="5">
    <source>
        <dbReference type="ARBA" id="ARBA00022989"/>
    </source>
</evidence>
<dbReference type="FunFam" id="1.10.3720.10:FF:000003">
    <property type="entry name" value="Aliphatic sulfonate ABC transporter permease"/>
    <property type="match status" value="1"/>
</dbReference>
<dbReference type="AlphaFoldDB" id="A0A0S4QKH5"/>
<feature type="domain" description="ABC transmembrane type-1" evidence="9">
    <location>
        <begin position="120"/>
        <end position="300"/>
    </location>
</feature>
<dbReference type="RefSeq" id="WP_091275653.1">
    <property type="nucleotide sequence ID" value="NZ_FAOZ01000006.1"/>
</dbReference>
<sequence length="317" mass="33820">MTDLPVAGVAPATPASPPVSEAAANSQTAPASGTAPILETAPISDVAPAPGLVRPRAARKRGHGRGLTLVLRALLPLALFGLWWWGTETGWISANVLVSPPEVVRTFGDLVSEDHLFHQLWVSLSLSLRGALIGGSLGLLFGAVAGLWRIGEELLDATMQMLRTIPFLAVVPLFIVWLGIGDTPKVLLISLATLFPMYLNTYNGVRNVDRRVIEAMDVFGLRGARLVAKVIIPLALPSILTGLRFCLGVSVLALIAAEQINSSAGLGYLMYQAQSLQQVDILVVVLAIYAILGLLSDLIVRVLEKVLMPWHRGVAAR</sequence>
<comment type="subcellular location">
    <subcellularLocation>
        <location evidence="1 7">Cell membrane</location>
        <topology evidence="1 7">Multi-pass membrane protein</topology>
    </subcellularLocation>
</comment>
<protein>
    <submittedName>
        <fullName evidence="10">Sulfonate transport system permease protein</fullName>
    </submittedName>
</protein>
<accession>A0A0S4QKH5</accession>
<proteinExistence type="inferred from homology"/>
<gene>
    <name evidence="10" type="ORF">Ga0074812_106362</name>
</gene>
<dbReference type="InterPro" id="IPR000515">
    <property type="entry name" value="MetI-like"/>
</dbReference>
<dbReference type="PROSITE" id="PS50928">
    <property type="entry name" value="ABC_TM1"/>
    <property type="match status" value="1"/>
</dbReference>
<evidence type="ECO:0000256" key="4">
    <source>
        <dbReference type="ARBA" id="ARBA00022692"/>
    </source>
</evidence>
<dbReference type="PANTHER" id="PTHR30151:SF38">
    <property type="entry name" value="ALIPHATIC SULFONATES TRANSPORT PERMEASE PROTEIN SSUC-RELATED"/>
    <property type="match status" value="1"/>
</dbReference>
<dbReference type="CDD" id="cd06261">
    <property type="entry name" value="TM_PBP2"/>
    <property type="match status" value="1"/>
</dbReference>
<keyword evidence="3" id="KW-1003">Cell membrane</keyword>
<organism evidence="10 11">
    <name type="scientific">Parafrankia irregularis</name>
    <dbReference type="NCBI Taxonomy" id="795642"/>
    <lineage>
        <taxon>Bacteria</taxon>
        <taxon>Bacillati</taxon>
        <taxon>Actinomycetota</taxon>
        <taxon>Actinomycetes</taxon>
        <taxon>Frankiales</taxon>
        <taxon>Frankiaceae</taxon>
        <taxon>Parafrankia</taxon>
    </lineage>
</organism>
<reference evidence="11" key="1">
    <citation type="submission" date="2015-11" db="EMBL/GenBank/DDBJ databases">
        <authorList>
            <person name="Varghese N."/>
        </authorList>
    </citation>
    <scope>NUCLEOTIDE SEQUENCE [LARGE SCALE GENOMIC DNA]</scope>
    <source>
        <strain evidence="11">DSM 45899</strain>
    </source>
</reference>
<dbReference type="Gene3D" id="1.10.3720.10">
    <property type="entry name" value="MetI-like"/>
    <property type="match status" value="1"/>
</dbReference>
<keyword evidence="5 7" id="KW-1133">Transmembrane helix</keyword>
<feature type="transmembrane region" description="Helical" evidence="7">
    <location>
        <begin position="130"/>
        <end position="150"/>
    </location>
</feature>